<dbReference type="Pfam" id="PF13499">
    <property type="entry name" value="EF-hand_7"/>
    <property type="match status" value="1"/>
</dbReference>
<dbReference type="PROSITE" id="PS00018">
    <property type="entry name" value="EF_HAND_1"/>
    <property type="match status" value="3"/>
</dbReference>
<name>A0A1X7V341_AMPQE</name>
<keyword evidence="4" id="KW-1185">Reference proteome</keyword>
<gene>
    <name evidence="3" type="primary">105312410</name>
</gene>
<feature type="domain" description="EF-hand" evidence="2">
    <location>
        <begin position="137"/>
        <end position="172"/>
    </location>
</feature>
<dbReference type="EnsemblMetazoa" id="XM_011405036.2">
    <property type="protein sequence ID" value="XP_011403338.1"/>
    <property type="gene ID" value="LOC105312410"/>
</dbReference>
<dbReference type="STRING" id="400682.A0A1X7V341"/>
<dbReference type="GO" id="GO:0005509">
    <property type="term" value="F:calcium ion binding"/>
    <property type="evidence" value="ECO:0007669"/>
    <property type="project" value="InterPro"/>
</dbReference>
<accession>A0A1X7V341</accession>
<evidence type="ECO:0000259" key="2">
    <source>
        <dbReference type="PROSITE" id="PS50222"/>
    </source>
</evidence>
<dbReference type="InterPro" id="IPR002048">
    <property type="entry name" value="EF_hand_dom"/>
</dbReference>
<reference evidence="4" key="1">
    <citation type="journal article" date="2010" name="Nature">
        <title>The Amphimedon queenslandica genome and the evolution of animal complexity.</title>
        <authorList>
            <person name="Srivastava M."/>
            <person name="Simakov O."/>
            <person name="Chapman J."/>
            <person name="Fahey B."/>
            <person name="Gauthier M.E."/>
            <person name="Mitros T."/>
            <person name="Richards G.S."/>
            <person name="Conaco C."/>
            <person name="Dacre M."/>
            <person name="Hellsten U."/>
            <person name="Larroux C."/>
            <person name="Putnam N.H."/>
            <person name="Stanke M."/>
            <person name="Adamska M."/>
            <person name="Darling A."/>
            <person name="Degnan S.M."/>
            <person name="Oakley T.H."/>
            <person name="Plachetzki D.C."/>
            <person name="Zhai Y."/>
            <person name="Adamski M."/>
            <person name="Calcino A."/>
            <person name="Cummins S.F."/>
            <person name="Goodstein D.M."/>
            <person name="Harris C."/>
            <person name="Jackson D.J."/>
            <person name="Leys S.P."/>
            <person name="Shu S."/>
            <person name="Woodcroft B.J."/>
            <person name="Vervoort M."/>
            <person name="Kosik K.S."/>
            <person name="Manning G."/>
            <person name="Degnan B.M."/>
            <person name="Rokhsar D.S."/>
        </authorList>
    </citation>
    <scope>NUCLEOTIDE SEQUENCE [LARGE SCALE GENOMIC DNA]</scope>
</reference>
<dbReference type="InterPro" id="IPR018247">
    <property type="entry name" value="EF_Hand_1_Ca_BS"/>
</dbReference>
<dbReference type="AlphaFoldDB" id="A0A1X7V341"/>
<dbReference type="OrthoDB" id="26525at2759"/>
<keyword evidence="1" id="KW-0106">Calcium</keyword>
<dbReference type="SUPFAM" id="SSF47473">
    <property type="entry name" value="EF-hand"/>
    <property type="match status" value="1"/>
</dbReference>
<evidence type="ECO:0000313" key="3">
    <source>
        <dbReference type="EnsemblMetazoa" id="Aqu2.1.34381_001"/>
    </source>
</evidence>
<sequence length="206" mass="23748">MHTKVTRLTTFITRRKEKERKGFKEYIIMARTAEDYLKDKEWVERIDGNFDRWDRNKNGFVTREEVVETLMGAVERAASDHPDAAPALAEARKRTEEWMDALGMAKGLKVGKDKHREMSAAFAVIEGAKHAKGELTYTEKSTSACFDVLDVNRNGYLSFEEYKVLLKKGHNIDEDVARTHFDAVDKNKTGRLNKHEYLATATKFWV</sequence>
<proteinExistence type="predicted"/>
<dbReference type="EnsemblMetazoa" id="Aqu2.1.34381_001">
    <property type="protein sequence ID" value="Aqu2.1.34381_001"/>
    <property type="gene ID" value="Aqu2.1.34381"/>
</dbReference>
<dbReference type="KEGG" id="aqu:105312410"/>
<reference evidence="3" key="2">
    <citation type="submission" date="2017-05" db="UniProtKB">
        <authorList>
            <consortium name="EnsemblMetazoa"/>
        </authorList>
    </citation>
    <scope>IDENTIFICATION</scope>
</reference>
<dbReference type="InterPro" id="IPR011992">
    <property type="entry name" value="EF-hand-dom_pair"/>
</dbReference>
<dbReference type="Proteomes" id="UP000007879">
    <property type="component" value="Unassembled WGS sequence"/>
</dbReference>
<dbReference type="Gene3D" id="1.10.238.10">
    <property type="entry name" value="EF-hand"/>
    <property type="match status" value="1"/>
</dbReference>
<dbReference type="SMART" id="SM00054">
    <property type="entry name" value="EFh"/>
    <property type="match status" value="3"/>
</dbReference>
<feature type="domain" description="EF-hand" evidence="2">
    <location>
        <begin position="41"/>
        <end position="76"/>
    </location>
</feature>
<evidence type="ECO:0000256" key="1">
    <source>
        <dbReference type="ARBA" id="ARBA00022837"/>
    </source>
</evidence>
<evidence type="ECO:0000313" key="4">
    <source>
        <dbReference type="Proteomes" id="UP000007879"/>
    </source>
</evidence>
<dbReference type="PROSITE" id="PS50222">
    <property type="entry name" value="EF_HAND_2"/>
    <property type="match status" value="2"/>
</dbReference>
<dbReference type="CDD" id="cd00051">
    <property type="entry name" value="EFh"/>
    <property type="match status" value="1"/>
</dbReference>
<protein>
    <recommendedName>
        <fullName evidence="2">EF-hand domain-containing protein</fullName>
    </recommendedName>
</protein>
<dbReference type="InParanoid" id="A0A1X7V341"/>
<organism evidence="3">
    <name type="scientific">Amphimedon queenslandica</name>
    <name type="common">Sponge</name>
    <dbReference type="NCBI Taxonomy" id="400682"/>
    <lineage>
        <taxon>Eukaryota</taxon>
        <taxon>Metazoa</taxon>
        <taxon>Porifera</taxon>
        <taxon>Demospongiae</taxon>
        <taxon>Heteroscleromorpha</taxon>
        <taxon>Haplosclerida</taxon>
        <taxon>Niphatidae</taxon>
        <taxon>Amphimedon</taxon>
    </lineage>
</organism>